<dbReference type="InterPro" id="IPR016187">
    <property type="entry name" value="CTDL_fold"/>
</dbReference>
<dbReference type="Proteomes" id="UP000887568">
    <property type="component" value="Unplaced"/>
</dbReference>
<evidence type="ECO:0000256" key="1">
    <source>
        <dbReference type="SAM" id="SignalP"/>
    </source>
</evidence>
<accession>A0A914A4I5</accession>
<dbReference type="OrthoDB" id="6285913at2759"/>
<dbReference type="OMA" id="GKENCAE"/>
<feature type="chain" id="PRO_5037363623" description="C-type lectin domain-containing protein" evidence="1">
    <location>
        <begin position="24"/>
        <end position="168"/>
    </location>
</feature>
<name>A0A914A4I5_PATMI</name>
<dbReference type="PROSITE" id="PS50041">
    <property type="entry name" value="C_TYPE_LECTIN_2"/>
    <property type="match status" value="1"/>
</dbReference>
<dbReference type="Gene3D" id="3.10.100.10">
    <property type="entry name" value="Mannose-Binding Protein A, subunit A"/>
    <property type="match status" value="1"/>
</dbReference>
<dbReference type="SMART" id="SM00034">
    <property type="entry name" value="CLECT"/>
    <property type="match status" value="1"/>
</dbReference>
<evidence type="ECO:0000259" key="2">
    <source>
        <dbReference type="PROSITE" id="PS50041"/>
    </source>
</evidence>
<dbReference type="CDD" id="cd00037">
    <property type="entry name" value="CLECT"/>
    <property type="match status" value="1"/>
</dbReference>
<dbReference type="EnsemblMetazoa" id="XM_038202834.1">
    <property type="protein sequence ID" value="XP_038058762.1"/>
    <property type="gene ID" value="LOC119730045"/>
</dbReference>
<keyword evidence="1" id="KW-0732">Signal</keyword>
<feature type="signal peptide" evidence="1">
    <location>
        <begin position="1"/>
        <end position="23"/>
    </location>
</feature>
<evidence type="ECO:0000313" key="3">
    <source>
        <dbReference type="EnsemblMetazoa" id="XP_038058762.1"/>
    </source>
</evidence>
<dbReference type="RefSeq" id="XP_038058762.1">
    <property type="nucleotide sequence ID" value="XM_038202834.1"/>
</dbReference>
<organism evidence="3 4">
    <name type="scientific">Patiria miniata</name>
    <name type="common">Bat star</name>
    <name type="synonym">Asterina miniata</name>
    <dbReference type="NCBI Taxonomy" id="46514"/>
    <lineage>
        <taxon>Eukaryota</taxon>
        <taxon>Metazoa</taxon>
        <taxon>Echinodermata</taxon>
        <taxon>Eleutherozoa</taxon>
        <taxon>Asterozoa</taxon>
        <taxon>Asteroidea</taxon>
        <taxon>Valvatacea</taxon>
        <taxon>Valvatida</taxon>
        <taxon>Asterinidae</taxon>
        <taxon>Patiria</taxon>
    </lineage>
</organism>
<keyword evidence="4" id="KW-1185">Reference proteome</keyword>
<sequence length="168" mass="19167">MMVSKRFIFGLIILHLMMGRTGGNEICKASGSGRRWACPPPWIQWGGKCYRAVMEHLTWLQAKDECINFGSVLVVPQSQKETDFLIRLVPPWFWINCNDLEEEGTWKCWDGTDEVEFRNWATGEPNDKRGTEDCAQVLSGGKWNDNLCDKQLPAICKGETSLRDSCAY</sequence>
<evidence type="ECO:0000313" key="4">
    <source>
        <dbReference type="Proteomes" id="UP000887568"/>
    </source>
</evidence>
<feature type="domain" description="C-type lectin" evidence="2">
    <location>
        <begin position="45"/>
        <end position="157"/>
    </location>
</feature>
<dbReference type="PANTHER" id="PTHR22803">
    <property type="entry name" value="MANNOSE, PHOSPHOLIPASE, LECTIN RECEPTOR RELATED"/>
    <property type="match status" value="1"/>
</dbReference>
<dbReference type="Pfam" id="PF00059">
    <property type="entry name" value="Lectin_C"/>
    <property type="match status" value="1"/>
</dbReference>
<dbReference type="GeneID" id="119730045"/>
<protein>
    <recommendedName>
        <fullName evidence="2">C-type lectin domain-containing protein</fullName>
    </recommendedName>
</protein>
<reference evidence="3" key="1">
    <citation type="submission" date="2022-11" db="UniProtKB">
        <authorList>
            <consortium name="EnsemblMetazoa"/>
        </authorList>
    </citation>
    <scope>IDENTIFICATION</scope>
</reference>
<proteinExistence type="predicted"/>
<dbReference type="InterPro" id="IPR001304">
    <property type="entry name" value="C-type_lectin-like"/>
</dbReference>
<dbReference type="SUPFAM" id="SSF56436">
    <property type="entry name" value="C-type lectin-like"/>
    <property type="match status" value="1"/>
</dbReference>
<dbReference type="AlphaFoldDB" id="A0A914A4I5"/>
<dbReference type="InterPro" id="IPR050111">
    <property type="entry name" value="C-type_lectin/snaclec_domain"/>
</dbReference>
<dbReference type="InterPro" id="IPR016186">
    <property type="entry name" value="C-type_lectin-like/link_sf"/>
</dbReference>